<evidence type="ECO:0000256" key="1">
    <source>
        <dbReference type="SAM" id="MobiDB-lite"/>
    </source>
</evidence>
<organism evidence="2 3">
    <name type="scientific">Ephemerocybe angulata</name>
    <dbReference type="NCBI Taxonomy" id="980116"/>
    <lineage>
        <taxon>Eukaryota</taxon>
        <taxon>Fungi</taxon>
        <taxon>Dikarya</taxon>
        <taxon>Basidiomycota</taxon>
        <taxon>Agaricomycotina</taxon>
        <taxon>Agaricomycetes</taxon>
        <taxon>Agaricomycetidae</taxon>
        <taxon>Agaricales</taxon>
        <taxon>Agaricineae</taxon>
        <taxon>Psathyrellaceae</taxon>
        <taxon>Ephemerocybe</taxon>
    </lineage>
</organism>
<dbReference type="Proteomes" id="UP000541558">
    <property type="component" value="Unassembled WGS sequence"/>
</dbReference>
<dbReference type="OrthoDB" id="5345779at2759"/>
<reference evidence="2 3" key="1">
    <citation type="journal article" date="2020" name="ISME J.">
        <title>Uncovering the hidden diversity of litter-decomposition mechanisms in mushroom-forming fungi.</title>
        <authorList>
            <person name="Floudas D."/>
            <person name="Bentzer J."/>
            <person name="Ahren D."/>
            <person name="Johansson T."/>
            <person name="Persson P."/>
            <person name="Tunlid A."/>
        </authorList>
    </citation>
    <scope>NUCLEOTIDE SEQUENCE [LARGE SCALE GENOMIC DNA]</scope>
    <source>
        <strain evidence="2 3">CBS 175.51</strain>
    </source>
</reference>
<dbReference type="EMBL" id="JAACJK010000219">
    <property type="protein sequence ID" value="KAF5316940.1"/>
    <property type="molecule type" value="Genomic_DNA"/>
</dbReference>
<protein>
    <recommendedName>
        <fullName evidence="4">F-box domain-containing protein</fullName>
    </recommendedName>
</protein>
<accession>A0A8H5B554</accession>
<dbReference type="AlphaFoldDB" id="A0A8H5B554"/>
<feature type="compositionally biased region" description="Acidic residues" evidence="1">
    <location>
        <begin position="463"/>
        <end position="513"/>
    </location>
</feature>
<sequence>MAMDLPAEVLTQIFTLAADEDLIFQYALPTSLANSSWFKHIAGDWSLRTPQEAGNFLMRRSYRTKKALMLTCRKWHNVAYEHLFRCLFFNTPLRLFEVVKILDSQKGAAATENSLGWWTRRLHVCRYSAHELGELGIKYKDMQRALLTIIEHCPNLEIFHVDWPMKEIFGEVALALARHSKRSLRVVHFNVPRNALSKVIWALDSLKFIVAAHIEFEPGHAVRNEFGDDDEESVHLGSAFDYQLDLRYLYQLSVVGYAREFLEQSAEWIMPSLKIFAYNQATYGGAVPEAILGFLKVHGDCLEFLDLDTNLPVDTRRILDLCPQVSTFAFNADNRIMPHNDRESEVVNRPRPNIHTIGLHGLSLAFGVGPANTAMATTRLTQRSNDLIMAALSKRNFPNLQRVRALSRPMLMDLNRAGQPNEDNGGMARWTNWWDTFADAGIALEDCTGDSLGNLPEIPGPGDSDEDEDDADSDEYEDESEDEDDEDDDEEEEEEDSDEEEEEEEEGSSDSEGENILPGWKKLIPPMDDKPSARTQELRDLLKECRAMERRRDLEPSLLPPSFMMMMGGGMPPGGMPAFPGADMPMAMGGMGFGFGGGR</sequence>
<name>A0A8H5B554_9AGAR</name>
<comment type="caution">
    <text evidence="2">The sequence shown here is derived from an EMBL/GenBank/DDBJ whole genome shotgun (WGS) entry which is preliminary data.</text>
</comment>
<evidence type="ECO:0000313" key="2">
    <source>
        <dbReference type="EMBL" id="KAF5316940.1"/>
    </source>
</evidence>
<feature type="region of interest" description="Disordered" evidence="1">
    <location>
        <begin position="448"/>
        <end position="533"/>
    </location>
</feature>
<evidence type="ECO:0000313" key="3">
    <source>
        <dbReference type="Proteomes" id="UP000541558"/>
    </source>
</evidence>
<gene>
    <name evidence="2" type="ORF">D9611_003997</name>
</gene>
<keyword evidence="3" id="KW-1185">Reference proteome</keyword>
<evidence type="ECO:0008006" key="4">
    <source>
        <dbReference type="Google" id="ProtNLM"/>
    </source>
</evidence>
<proteinExistence type="predicted"/>